<feature type="domain" description="Mic1" evidence="1">
    <location>
        <begin position="425"/>
        <end position="532"/>
    </location>
</feature>
<dbReference type="InterPro" id="IPR049040">
    <property type="entry name" value="RMC1_N"/>
</dbReference>
<reference evidence="4" key="1">
    <citation type="submission" date="2022-11" db="UniProtKB">
        <authorList>
            <consortium name="WormBaseParasite"/>
        </authorList>
    </citation>
    <scope>IDENTIFICATION</scope>
</reference>
<name>A0A915E578_9BILA</name>
<feature type="domain" description="Regulator of MON1-CCZ1 complex N-terminal" evidence="2">
    <location>
        <begin position="20"/>
        <end position="129"/>
    </location>
</feature>
<organism evidence="3 4">
    <name type="scientific">Ditylenchus dipsaci</name>
    <dbReference type="NCBI Taxonomy" id="166011"/>
    <lineage>
        <taxon>Eukaryota</taxon>
        <taxon>Metazoa</taxon>
        <taxon>Ecdysozoa</taxon>
        <taxon>Nematoda</taxon>
        <taxon>Chromadorea</taxon>
        <taxon>Rhabditida</taxon>
        <taxon>Tylenchina</taxon>
        <taxon>Tylenchomorpha</taxon>
        <taxon>Sphaerularioidea</taxon>
        <taxon>Anguinidae</taxon>
        <taxon>Anguininae</taxon>
        <taxon>Ditylenchus</taxon>
    </lineage>
</organism>
<dbReference type="Pfam" id="PF07035">
    <property type="entry name" value="RMC1_C"/>
    <property type="match status" value="1"/>
</dbReference>
<evidence type="ECO:0000313" key="3">
    <source>
        <dbReference type="Proteomes" id="UP000887574"/>
    </source>
</evidence>
<dbReference type="InterPro" id="IPR040371">
    <property type="entry name" value="RMC1"/>
</dbReference>
<dbReference type="WBParaSite" id="jg2688.1">
    <property type="protein sequence ID" value="jg2688.1"/>
    <property type="gene ID" value="jg2688"/>
</dbReference>
<dbReference type="Proteomes" id="UP000887574">
    <property type="component" value="Unplaced"/>
</dbReference>
<sequence>MLQLGDQFVTFEPCSSGSDIFFDNVNQRICTVRGNGEMGVTAKGLLDKNDIISFRVGNQGKIRSLNFSTDSQIASILRDNNSADFVFLEQKVAPQTVLLETKQWMSDRNVVFITDQGLELYLLNSKKRSAKFLKEVELSIHWSLCYPPSQLLLLSTGLSNAVLCPFSVQVFGIIYKLSQFEADFGCSPARPKLEDRDVTIASIYERLSKINIYEFCSTDPFKQAVLTRTLRLDLSGLVGVQVIDNLVFVHHKSTLKTMVFDTSLCSDKNKVPGVLPACSTTIKVSNKLAKSFDSTELSLYLNSWIIFPPNLAIEPRLGIFSSLNVIVSPGNASIISDYNVLLDFLLKRKGAEQIFLDHILENQLPLINKLALRPQLSNHCQLAGVPLEPMQIDHNTIMRNVFDPLKEKEKDIDGESLLTGPFSGCVVDARQFNKLQQLLQYRVINDSKFLALELISLNKTYPALHQMGIDMLSRRDNKEQIAEEFISQGKFVEAVRCTKDLTLDKTFWHKLLEAMWKTEDRHVKYTVYSHLSCVRKVPFLDGTHEDFNKFTEDFKSLFDREEIEEAQRRFRLARIPSIRPPGSRNNSANQIEYAIPQEPEEEDRHDEEETSSNFTNGTLMLTNLRNFTLPVNYWITWMEQLGCLLHKSLYVNIMSFGWGIFSK</sequence>
<accession>A0A915E578</accession>
<protein>
    <submittedName>
        <fullName evidence="4">Mic1 domain-containing protein</fullName>
    </submittedName>
</protein>
<keyword evidence="3" id="KW-1185">Reference proteome</keyword>
<dbReference type="AlphaFoldDB" id="A0A915E578"/>
<dbReference type="GO" id="GO:0035658">
    <property type="term" value="C:Mon1-Ccz1 complex"/>
    <property type="evidence" value="ECO:0007669"/>
    <property type="project" value="InterPro"/>
</dbReference>
<proteinExistence type="predicted"/>
<evidence type="ECO:0000259" key="1">
    <source>
        <dbReference type="Pfam" id="PF07035"/>
    </source>
</evidence>
<evidence type="ECO:0000259" key="2">
    <source>
        <dbReference type="Pfam" id="PF21029"/>
    </source>
</evidence>
<dbReference type="GO" id="GO:0031902">
    <property type="term" value="C:late endosome membrane"/>
    <property type="evidence" value="ECO:0007669"/>
    <property type="project" value="TreeGrafter"/>
</dbReference>
<dbReference type="GO" id="GO:0010506">
    <property type="term" value="P:regulation of autophagy"/>
    <property type="evidence" value="ECO:0007669"/>
    <property type="project" value="InterPro"/>
</dbReference>
<dbReference type="GO" id="GO:0005765">
    <property type="term" value="C:lysosomal membrane"/>
    <property type="evidence" value="ECO:0007669"/>
    <property type="project" value="TreeGrafter"/>
</dbReference>
<dbReference type="PANTHER" id="PTHR12897">
    <property type="entry name" value="COLON CANCER-ASSOCIATED PROTEIN MIC1"/>
    <property type="match status" value="1"/>
</dbReference>
<dbReference type="Pfam" id="PF21029">
    <property type="entry name" value="RMC1_N"/>
    <property type="match status" value="1"/>
</dbReference>
<dbReference type="InterPro" id="IPR009755">
    <property type="entry name" value="RMC1_C"/>
</dbReference>
<evidence type="ECO:0000313" key="4">
    <source>
        <dbReference type="WBParaSite" id="jg2688.1"/>
    </source>
</evidence>
<dbReference type="PANTHER" id="PTHR12897:SF4">
    <property type="entry name" value="REGULATOR OF MON1-CCZ1 COMPLEX"/>
    <property type="match status" value="1"/>
</dbReference>